<dbReference type="Pfam" id="PF19443">
    <property type="entry name" value="DAHL"/>
    <property type="match status" value="1"/>
</dbReference>
<dbReference type="Pfam" id="PF00990">
    <property type="entry name" value="GGDEF"/>
    <property type="match status" value="1"/>
</dbReference>
<dbReference type="NCBIfam" id="TIGR00229">
    <property type="entry name" value="sensory_box"/>
    <property type="match status" value="1"/>
</dbReference>
<dbReference type="Proteomes" id="UP000219621">
    <property type="component" value="Unassembled WGS sequence"/>
</dbReference>
<dbReference type="InterPro" id="IPR043128">
    <property type="entry name" value="Rev_trsase/Diguanyl_cyclase"/>
</dbReference>
<dbReference type="Gene3D" id="3.30.450.20">
    <property type="entry name" value="PAS domain"/>
    <property type="match status" value="1"/>
</dbReference>
<dbReference type="PROSITE" id="PS50883">
    <property type="entry name" value="EAL"/>
    <property type="match status" value="1"/>
</dbReference>
<dbReference type="PANTHER" id="PTHR44757:SF2">
    <property type="entry name" value="BIOFILM ARCHITECTURE MAINTENANCE PROTEIN MBAA"/>
    <property type="match status" value="1"/>
</dbReference>
<evidence type="ECO:0000259" key="5">
    <source>
        <dbReference type="PROSITE" id="PS50883"/>
    </source>
</evidence>
<evidence type="ECO:0000256" key="2">
    <source>
        <dbReference type="SAM" id="Phobius"/>
    </source>
</evidence>
<dbReference type="SUPFAM" id="SSF55073">
    <property type="entry name" value="Nucleotide cyclase"/>
    <property type="match status" value="1"/>
</dbReference>
<evidence type="ECO:0000259" key="4">
    <source>
        <dbReference type="PROSITE" id="PS50113"/>
    </source>
</evidence>
<dbReference type="InterPro" id="IPR035965">
    <property type="entry name" value="PAS-like_dom_sf"/>
</dbReference>
<gene>
    <name evidence="7" type="ORF">SAMN05421508_105400</name>
</gene>
<organism evidence="7 8">
    <name type="scientific">Caenispirillum bisanense</name>
    <dbReference type="NCBI Taxonomy" id="414052"/>
    <lineage>
        <taxon>Bacteria</taxon>
        <taxon>Pseudomonadati</taxon>
        <taxon>Pseudomonadota</taxon>
        <taxon>Alphaproteobacteria</taxon>
        <taxon>Rhodospirillales</taxon>
        <taxon>Novispirillaceae</taxon>
        <taxon>Caenispirillum</taxon>
    </lineage>
</organism>
<keyword evidence="2" id="KW-0812">Transmembrane</keyword>
<name>A0A286GLZ9_9PROT</name>
<dbReference type="RefSeq" id="WP_097279759.1">
    <property type="nucleotide sequence ID" value="NZ_OCNJ01000005.1"/>
</dbReference>
<dbReference type="InterPro" id="IPR000014">
    <property type="entry name" value="PAS"/>
</dbReference>
<sequence length="888" mass="96014">MTPGRVAIQIVGALLVGALTVFFLQSRVDTALPREAAAEVQAFSQRDATLNRDLVLARYGYLAHVDPLVEHLRALYAHAGRLDSLADGLDTPWRDEARAAVADLRRELARKDDHIEAFKSANAVLHASLAYFPTAVEEILAELDTTRLTSPRRMAAERAAGALLRAVLDDTRPGPEPLSDAVAEARRQLGTAAQGGSALLDQTLATAFAHLDMITAQKASLDSHLRAATGVAIEAPARRVDASYAAAFAAAGERATLFRGLLFGTAVLLVLYVAAVLARLRVKAAALSRSNADLRQEMASRAAAETQLAITGKVFDSAVEGVIVADAEGRIVSVNPAFTAITGVLPGDAVGRHWGTLTRASRADQDFPGIWRTARQEGRWQGEVWNTRPDGSEYAIMLTVTMIEDWDGRPRNYVALFHDVTDAKASAEELHFRTYHDALTGLPNRAMVKNRLAMAIGLRKPDETVALALFDLDNFRTFNDGLGHAVGDALIREVGERLSAVVDVETHTVGRLGADEFALVLRGFTDVQQTVAVLRRAYQDLARPLHLEGHELYTSASVGVAVHPTDGLDAEALFKNADVALARAKEAGGNTFQFYTQDMEAAVFRRLTLEADLRRGLKRHEFALAYQPKVCARTGQVVGLEALVRWLPAGRPMVSPAEFIPVAEQTGLIVPLGAWILQEATTFAEGLRRQGFADLTVAVNLSARQFRERTLIDDVAAALGRSGLPAANLELEITESMVMDDAEQSIATLRRLKGMGLRVAVDDFGTGYSSLSYLKRFPLDALKIDQGFVRDLTSEADDRAIVAAIISLARSLGLKVVAEGVETQAHFDYLRAGGCDQLQGYLLSRPLMGDDITAFLHRHREGWQPDPASAATTPWAARAATGEQGALA</sequence>
<protein>
    <submittedName>
        <fullName evidence="7">PAS domain S-box-containing protein/diguanylate cyclase (GGDEF) domain-containing protein</fullName>
    </submittedName>
</protein>
<evidence type="ECO:0000313" key="7">
    <source>
        <dbReference type="EMBL" id="SOD96540.1"/>
    </source>
</evidence>
<keyword evidence="8" id="KW-1185">Reference proteome</keyword>
<dbReference type="CDD" id="cd01949">
    <property type="entry name" value="GGDEF"/>
    <property type="match status" value="1"/>
</dbReference>
<dbReference type="EMBL" id="OCNJ01000005">
    <property type="protein sequence ID" value="SOD96540.1"/>
    <property type="molecule type" value="Genomic_DNA"/>
</dbReference>
<dbReference type="SUPFAM" id="SSF55785">
    <property type="entry name" value="PYP-like sensor domain (PAS domain)"/>
    <property type="match status" value="1"/>
</dbReference>
<dbReference type="Gene3D" id="3.20.20.450">
    <property type="entry name" value="EAL domain"/>
    <property type="match status" value="1"/>
</dbReference>
<dbReference type="InterPro" id="IPR035919">
    <property type="entry name" value="EAL_sf"/>
</dbReference>
<reference evidence="7 8" key="1">
    <citation type="submission" date="2017-09" db="EMBL/GenBank/DDBJ databases">
        <authorList>
            <person name="Ehlers B."/>
            <person name="Leendertz F.H."/>
        </authorList>
    </citation>
    <scope>NUCLEOTIDE SEQUENCE [LARGE SCALE GENOMIC DNA]</scope>
    <source>
        <strain evidence="7 8">USBA 140</strain>
    </source>
</reference>
<dbReference type="CDD" id="cd01948">
    <property type="entry name" value="EAL"/>
    <property type="match status" value="1"/>
</dbReference>
<dbReference type="InterPro" id="IPR000700">
    <property type="entry name" value="PAS-assoc_C"/>
</dbReference>
<dbReference type="PROSITE" id="PS50112">
    <property type="entry name" value="PAS"/>
    <property type="match status" value="1"/>
</dbReference>
<evidence type="ECO:0000259" key="6">
    <source>
        <dbReference type="PROSITE" id="PS50887"/>
    </source>
</evidence>
<dbReference type="SUPFAM" id="SSF141868">
    <property type="entry name" value="EAL domain-like"/>
    <property type="match status" value="1"/>
</dbReference>
<dbReference type="InterPro" id="IPR052155">
    <property type="entry name" value="Biofilm_reg_signaling"/>
</dbReference>
<evidence type="ECO:0000259" key="3">
    <source>
        <dbReference type="PROSITE" id="PS50112"/>
    </source>
</evidence>
<dbReference type="OrthoDB" id="7251575at2"/>
<accession>A0A286GLZ9</accession>
<feature type="domain" description="PAS" evidence="3">
    <location>
        <begin position="313"/>
        <end position="352"/>
    </location>
</feature>
<feature type="transmembrane region" description="Helical" evidence="2">
    <location>
        <begin position="6"/>
        <end position="24"/>
    </location>
</feature>
<dbReference type="CDD" id="cd00130">
    <property type="entry name" value="PAS"/>
    <property type="match status" value="1"/>
</dbReference>
<dbReference type="PROSITE" id="PS50113">
    <property type="entry name" value="PAC"/>
    <property type="match status" value="1"/>
</dbReference>
<dbReference type="Gene3D" id="3.30.70.270">
    <property type="match status" value="1"/>
</dbReference>
<dbReference type="NCBIfam" id="TIGR00254">
    <property type="entry name" value="GGDEF"/>
    <property type="match status" value="1"/>
</dbReference>
<dbReference type="SMART" id="SM00267">
    <property type="entry name" value="GGDEF"/>
    <property type="match status" value="1"/>
</dbReference>
<dbReference type="InterPro" id="IPR001633">
    <property type="entry name" value="EAL_dom"/>
</dbReference>
<dbReference type="InterPro" id="IPR000160">
    <property type="entry name" value="GGDEF_dom"/>
</dbReference>
<keyword evidence="2" id="KW-1133">Transmembrane helix</keyword>
<dbReference type="Pfam" id="PF00563">
    <property type="entry name" value="EAL"/>
    <property type="match status" value="1"/>
</dbReference>
<dbReference type="PANTHER" id="PTHR44757">
    <property type="entry name" value="DIGUANYLATE CYCLASE DGCP"/>
    <property type="match status" value="1"/>
</dbReference>
<dbReference type="InterPro" id="IPR001610">
    <property type="entry name" value="PAC"/>
</dbReference>
<dbReference type="PROSITE" id="PS50887">
    <property type="entry name" value="GGDEF"/>
    <property type="match status" value="1"/>
</dbReference>
<dbReference type="AlphaFoldDB" id="A0A286GLZ9"/>
<feature type="region of interest" description="Disordered" evidence="1">
    <location>
        <begin position="863"/>
        <end position="888"/>
    </location>
</feature>
<dbReference type="InterPro" id="IPR045812">
    <property type="entry name" value="DAHL"/>
</dbReference>
<evidence type="ECO:0000256" key="1">
    <source>
        <dbReference type="SAM" id="MobiDB-lite"/>
    </source>
</evidence>
<feature type="transmembrane region" description="Helical" evidence="2">
    <location>
        <begin position="261"/>
        <end position="280"/>
    </location>
</feature>
<dbReference type="SMART" id="SM00086">
    <property type="entry name" value="PAC"/>
    <property type="match status" value="1"/>
</dbReference>
<dbReference type="InterPro" id="IPR029787">
    <property type="entry name" value="Nucleotide_cyclase"/>
</dbReference>
<dbReference type="FunFam" id="3.20.20.450:FF:000001">
    <property type="entry name" value="Cyclic di-GMP phosphodiesterase yahA"/>
    <property type="match status" value="1"/>
</dbReference>
<dbReference type="SMART" id="SM00052">
    <property type="entry name" value="EAL"/>
    <property type="match status" value="1"/>
</dbReference>
<dbReference type="Pfam" id="PF13426">
    <property type="entry name" value="PAS_9"/>
    <property type="match status" value="1"/>
</dbReference>
<evidence type="ECO:0000313" key="8">
    <source>
        <dbReference type="Proteomes" id="UP000219621"/>
    </source>
</evidence>
<feature type="domain" description="PAC" evidence="4">
    <location>
        <begin position="380"/>
        <end position="432"/>
    </location>
</feature>
<keyword evidence="2" id="KW-0472">Membrane</keyword>
<proteinExistence type="predicted"/>
<feature type="compositionally biased region" description="Low complexity" evidence="1">
    <location>
        <begin position="865"/>
        <end position="881"/>
    </location>
</feature>
<feature type="domain" description="GGDEF" evidence="6">
    <location>
        <begin position="463"/>
        <end position="597"/>
    </location>
</feature>
<dbReference type="SMART" id="SM00091">
    <property type="entry name" value="PAS"/>
    <property type="match status" value="1"/>
</dbReference>
<feature type="domain" description="EAL" evidence="5">
    <location>
        <begin position="606"/>
        <end position="860"/>
    </location>
</feature>